<dbReference type="SUPFAM" id="SSF51735">
    <property type="entry name" value="NAD(P)-binding Rossmann-fold domains"/>
    <property type="match status" value="1"/>
</dbReference>
<dbReference type="InterPro" id="IPR036928">
    <property type="entry name" value="AS_sf"/>
</dbReference>
<dbReference type="OrthoDB" id="6428749at2759"/>
<feature type="domain" description="Amidase" evidence="4">
    <location>
        <begin position="404"/>
        <end position="861"/>
    </location>
</feature>
<dbReference type="Pfam" id="PF01425">
    <property type="entry name" value="Amidase"/>
    <property type="match status" value="1"/>
</dbReference>
<evidence type="ECO:0000256" key="1">
    <source>
        <dbReference type="ARBA" id="ARBA00009199"/>
    </source>
</evidence>
<dbReference type="EMBL" id="JAPQKO010000005">
    <property type="protein sequence ID" value="KAJ5161784.1"/>
    <property type="molecule type" value="Genomic_DNA"/>
</dbReference>
<accession>A0A9W9I0T7</accession>
<keyword evidence="2" id="KW-0378">Hydrolase</keyword>
<comment type="caution">
    <text evidence="5">The sequence shown here is derived from an EMBL/GenBank/DDBJ whole genome shotgun (WGS) entry which is preliminary data.</text>
</comment>
<dbReference type="InterPro" id="IPR002347">
    <property type="entry name" value="SDR_fam"/>
</dbReference>
<name>A0A9W9I0T7_9EURO</name>
<reference evidence="5" key="1">
    <citation type="submission" date="2022-11" db="EMBL/GenBank/DDBJ databases">
        <authorList>
            <person name="Petersen C."/>
        </authorList>
    </citation>
    <scope>NUCLEOTIDE SEQUENCE</scope>
    <source>
        <strain evidence="5">IBT 21917</strain>
    </source>
</reference>
<organism evidence="5 6">
    <name type="scientific">Penicillium capsulatum</name>
    <dbReference type="NCBI Taxonomy" id="69766"/>
    <lineage>
        <taxon>Eukaryota</taxon>
        <taxon>Fungi</taxon>
        <taxon>Dikarya</taxon>
        <taxon>Ascomycota</taxon>
        <taxon>Pezizomycotina</taxon>
        <taxon>Eurotiomycetes</taxon>
        <taxon>Eurotiomycetidae</taxon>
        <taxon>Eurotiales</taxon>
        <taxon>Aspergillaceae</taxon>
        <taxon>Penicillium</taxon>
    </lineage>
</organism>
<dbReference type="PANTHER" id="PTHR46072">
    <property type="entry name" value="AMIDASE-RELATED-RELATED"/>
    <property type="match status" value="1"/>
</dbReference>
<sequence length="883" mass="94180">MSANEQVQLANFSSIFSLDGKVAVVTGGSRGLGLHAASGLLQAGCSKVYITSRKKQACDEAVAALNALPGKRPGAQAISVPADSARMDELDRLVAEISKTTDHVDLLFANAGATWGEKFDTHPEKMFSKVMDLNVKSVFYTIQKLTPLLRAKATRDDPSRVIITASVAGMIVGTTGDNATPGYSASKAAAIHLAKNLALELGPRHILTNAIAPGFFPSKMASGLIEMRGGLKEMEAFSPNGRLGRPEDIAGLVVFLGSRASSHLNGAVISTDGGAMLKGFSAFSASLSTVPPTESRSLVKSCQHFAMATHEPPYVAIAQRKQDELAAAIPVEWRLPAHLIPEGMLSPAESITEGPKLYGRVNVMDIPRSCGILSSKELEITEKYDVRGLVSAMTDGRLQAEDVRAAIAHQLTRCLTEPLFDRALRRAQKLDDHLRRTGSPAGPLHGVPVSVKDTFWIEGVDSSIGLSALAFKPAKSNAPLVDLLQSLGAIIIAKTNVPQTLGTLDSCNHLFGRTLNPLNRQWTAGGSTGGEGALLAMRGSMVGFGTDIGGSIRVPAMCQGIYGFKPSTGRVPYGGQESGQIPGKGRIALQPVAGPLACSVADIAAVMAEIVPRAELFGEDGIPGYWPAPSASVPLSPPRNFTVGILQTDGLVTPLPPITRILNEVAESLRRAPGVEVVDIPLPSVLPKCQGLAGRLMGVDDGSHMLDLIENMGESLIPWLQGRTKRGKALTVNQLAQLQAQRAEIEKAMLKMWTMPSSPARRVDAIVCPIAPHPVPQMDRYNAVGYTSTFVLLDYPAGVVPVRALGESDLELGQPMDDPVLGSWDKANRQLWDEKTVDRRVYLDSPLSVQVVTPKQHDYQLYRAMEVVDRAVQGQVQSPISKL</sequence>
<dbReference type="InterPro" id="IPR036291">
    <property type="entry name" value="NAD(P)-bd_dom_sf"/>
</dbReference>
<evidence type="ECO:0000259" key="4">
    <source>
        <dbReference type="Pfam" id="PF01425"/>
    </source>
</evidence>
<dbReference type="GO" id="GO:0016491">
    <property type="term" value="F:oxidoreductase activity"/>
    <property type="evidence" value="ECO:0007669"/>
    <property type="project" value="UniProtKB-ARBA"/>
</dbReference>
<dbReference type="SUPFAM" id="SSF75304">
    <property type="entry name" value="Amidase signature (AS) enzymes"/>
    <property type="match status" value="1"/>
</dbReference>
<keyword evidence="6" id="KW-1185">Reference proteome</keyword>
<dbReference type="AlphaFoldDB" id="A0A9W9I0T7"/>
<keyword evidence="3" id="KW-0521">NADP</keyword>
<evidence type="ECO:0000256" key="3">
    <source>
        <dbReference type="ARBA" id="ARBA00022857"/>
    </source>
</evidence>
<dbReference type="GO" id="GO:0016787">
    <property type="term" value="F:hydrolase activity"/>
    <property type="evidence" value="ECO:0007669"/>
    <property type="project" value="UniProtKB-KW"/>
</dbReference>
<evidence type="ECO:0000313" key="5">
    <source>
        <dbReference type="EMBL" id="KAJ5161784.1"/>
    </source>
</evidence>
<dbReference type="PRINTS" id="PR00081">
    <property type="entry name" value="GDHRDH"/>
</dbReference>
<evidence type="ECO:0000313" key="6">
    <source>
        <dbReference type="Proteomes" id="UP001146351"/>
    </source>
</evidence>
<gene>
    <name evidence="5" type="ORF">N7492_007176</name>
</gene>
<protein>
    <submittedName>
        <fullName evidence="5">General amidase</fullName>
    </submittedName>
</protein>
<dbReference type="Gene3D" id="3.40.50.720">
    <property type="entry name" value="NAD(P)-binding Rossmann-like Domain"/>
    <property type="match status" value="1"/>
</dbReference>
<evidence type="ECO:0000256" key="2">
    <source>
        <dbReference type="ARBA" id="ARBA00022801"/>
    </source>
</evidence>
<dbReference type="Gene3D" id="3.90.1300.10">
    <property type="entry name" value="Amidase signature (AS) domain"/>
    <property type="match status" value="1"/>
</dbReference>
<reference evidence="5" key="2">
    <citation type="journal article" date="2023" name="IMA Fungus">
        <title>Comparative genomic study of the Penicillium genus elucidates a diverse pangenome and 15 lateral gene transfer events.</title>
        <authorList>
            <person name="Petersen C."/>
            <person name="Sorensen T."/>
            <person name="Nielsen M.R."/>
            <person name="Sondergaard T.E."/>
            <person name="Sorensen J.L."/>
            <person name="Fitzpatrick D.A."/>
            <person name="Frisvad J.C."/>
            <person name="Nielsen K.L."/>
        </authorList>
    </citation>
    <scope>NUCLEOTIDE SEQUENCE</scope>
    <source>
        <strain evidence="5">IBT 21917</strain>
    </source>
</reference>
<dbReference type="Pfam" id="PF13561">
    <property type="entry name" value="adh_short_C2"/>
    <property type="match status" value="1"/>
</dbReference>
<dbReference type="Proteomes" id="UP001146351">
    <property type="component" value="Unassembled WGS sequence"/>
</dbReference>
<dbReference type="InterPro" id="IPR023631">
    <property type="entry name" value="Amidase_dom"/>
</dbReference>
<comment type="similarity">
    <text evidence="1">Belongs to the amidase family.</text>
</comment>
<dbReference type="FunFam" id="3.40.50.720:FF:000084">
    <property type="entry name" value="Short-chain dehydrogenase reductase"/>
    <property type="match status" value="1"/>
</dbReference>
<proteinExistence type="inferred from homology"/>
<dbReference type="PANTHER" id="PTHR46072:SF6">
    <property type="entry name" value="AMIDASE, PUTATIVE (AFU_ORTHOLOGUE AFUA_1G14530)-RELATED"/>
    <property type="match status" value="1"/>
</dbReference>